<dbReference type="Proteomes" id="UP000472274">
    <property type="component" value="Unplaced"/>
</dbReference>
<dbReference type="GO" id="GO:0000785">
    <property type="term" value="C:chromatin"/>
    <property type="evidence" value="ECO:0007669"/>
    <property type="project" value="Ensembl"/>
</dbReference>
<dbReference type="Ensembl" id="ENSTMTT00000005423.1">
    <property type="protein sequence ID" value="ENSTMTP00000005250.1"/>
    <property type="gene ID" value="ENSTMTG00000003757.1"/>
</dbReference>
<feature type="domain" description="Importin N-terminal" evidence="10">
    <location>
        <begin position="34"/>
        <end position="91"/>
    </location>
</feature>
<accession>A0A674I963</accession>
<feature type="region of interest" description="Disordered" evidence="9">
    <location>
        <begin position="311"/>
        <end position="333"/>
    </location>
</feature>
<sequence>MGNWLDPWGAGGRWVGGQGDLGPSVTISAPPPKATAQLREAFRHPEVLPQLCQLLAGAPDPQIRQLAAVLLRRRLTKHWRKLNPEEQDRWVLGREGHQVSVALAQLAALLLRHQGLERWPQLLQLIQQGVRGPDPHHRQISLLVLSSALESDPEAFTPHYTALLRLFHSALGQRGQPGALYYSLRGLAAMAAGLHLPHIPLSPCLNLMRSLVPKIISAVRQLIPVNEVHASEAMEVFDELMESEVSVIVQHLSDVVGFCLEVASNRALGDALRVKALSTLSFLIKLRGKAVLKQRLLPPVLDALFPILSAEPPPGQLDAEDQEGEDEGDEAQTPKHVAAQVIDMLALHLPPEKLFPQLMPHLEPALRSPQPYQRKAGLMVVAVLAEGCGDHIRTRHLQPLLGVICRSLADESLVVRSAALFALGQFSENLQPDITAYVGEVLPLLLSYLGGVELARGGHLAKAYYALENFVESLGAGIEPFLPVLMEQTLGTLRAPGGPRPKELAISALGAIASAAQLPSPAPATTQEQRPLQCLAVGECRPPQPRCLTLPSPAETLGVLVRALGREVVGPLAEESCQLGLGLAEGQDDPDLRRCTYSLFAALSCAMGDDLAPHLPRITTLLLYSLKSTEGLVPPAGDTSSFLLFEDEEEEAEVEGEEDLDGEDDDEEEEELSVESAYVDEKEDACAALGEIAVNASVTFLPYLESCVPEVFQLLEFPHLGVRKAAYEALGQFCIALHRVCERDPSEPHAAALQRLLGLALPAMARGVHRERERLVAMAVLEALGAVLTACRQEALRSPGRLAELCGALRAVLERKTACQDDGLDEEDEEDEEQAEYDAMLLEYAGEGIPALAMAAGGDTFAPYFAGFLPLLLNKMKPSCSVAERSFAVGTLAETLGGLGRATAPFVPRLLPPFLGAARDSDPEVRSNGVFALGVLAEHGGEALHYPKILALLAGGSAQEPSARVRDNVCGAVARMVLSQPQALPLSQVFPALLRSLPLTEDFEENKTVFRCISFLYENAPQQVPPHGGPGGCLSHLTPRLPPDAQVSLLSLLRHLSARCPTEFQAALLALPPDASARISGALGSA</sequence>
<dbReference type="AlphaFoldDB" id="A0A674I963"/>
<dbReference type="Pfam" id="PF03810">
    <property type="entry name" value="IBN_N"/>
    <property type="match status" value="1"/>
</dbReference>
<dbReference type="SMART" id="SM00913">
    <property type="entry name" value="IBN_N"/>
    <property type="match status" value="1"/>
</dbReference>
<name>A0A674I963_9SAUR</name>
<protein>
    <submittedName>
        <fullName evidence="11">Importin 4</fullName>
    </submittedName>
</protein>
<evidence type="ECO:0000256" key="5">
    <source>
        <dbReference type="ARBA" id="ARBA00022737"/>
    </source>
</evidence>
<dbReference type="GO" id="GO:0061608">
    <property type="term" value="F:nuclear import signal receptor activity"/>
    <property type="evidence" value="ECO:0007669"/>
    <property type="project" value="Ensembl"/>
</dbReference>
<evidence type="ECO:0000256" key="8">
    <source>
        <dbReference type="PROSITE-ProRule" id="PRU00103"/>
    </source>
</evidence>
<keyword evidence="5" id="KW-0677">Repeat</keyword>
<gene>
    <name evidence="11" type="primary">IPO4</name>
</gene>
<reference evidence="11" key="2">
    <citation type="submission" date="2025-09" db="UniProtKB">
        <authorList>
            <consortium name="Ensembl"/>
        </authorList>
    </citation>
    <scope>IDENTIFICATION</scope>
</reference>
<keyword evidence="3" id="KW-0813">Transport</keyword>
<feature type="repeat" description="HEAT" evidence="8">
    <location>
        <begin position="910"/>
        <end position="943"/>
    </location>
</feature>
<organism evidence="11 12">
    <name type="scientific">Terrapene triunguis</name>
    <name type="common">Three-toed box turtle</name>
    <dbReference type="NCBI Taxonomy" id="2587831"/>
    <lineage>
        <taxon>Eukaryota</taxon>
        <taxon>Metazoa</taxon>
        <taxon>Chordata</taxon>
        <taxon>Craniata</taxon>
        <taxon>Vertebrata</taxon>
        <taxon>Euteleostomi</taxon>
        <taxon>Archelosauria</taxon>
        <taxon>Testudinata</taxon>
        <taxon>Testudines</taxon>
        <taxon>Cryptodira</taxon>
        <taxon>Durocryptodira</taxon>
        <taxon>Testudinoidea</taxon>
        <taxon>Emydidae</taxon>
        <taxon>Terrapene</taxon>
    </lineage>
</organism>
<keyword evidence="4" id="KW-0963">Cytoplasm</keyword>
<keyword evidence="7" id="KW-0539">Nucleus</keyword>
<evidence type="ECO:0000313" key="12">
    <source>
        <dbReference type="Proteomes" id="UP000472274"/>
    </source>
</evidence>
<dbReference type="InterPro" id="IPR021133">
    <property type="entry name" value="HEAT_type_2"/>
</dbReference>
<evidence type="ECO:0000256" key="4">
    <source>
        <dbReference type="ARBA" id="ARBA00022490"/>
    </source>
</evidence>
<evidence type="ECO:0000256" key="9">
    <source>
        <dbReference type="SAM" id="MobiDB-lite"/>
    </source>
</evidence>
<dbReference type="InterPro" id="IPR057672">
    <property type="entry name" value="TPR_IPO4/5"/>
</dbReference>
<reference evidence="11" key="1">
    <citation type="submission" date="2025-08" db="UniProtKB">
        <authorList>
            <consortium name="Ensembl"/>
        </authorList>
    </citation>
    <scope>IDENTIFICATION</scope>
</reference>
<evidence type="ECO:0000313" key="11">
    <source>
        <dbReference type="Ensembl" id="ENSTMTP00000005250.1"/>
    </source>
</evidence>
<dbReference type="Gene3D" id="1.25.10.10">
    <property type="entry name" value="Leucine-rich Repeat Variant"/>
    <property type="match status" value="1"/>
</dbReference>
<dbReference type="InterPro" id="IPR011989">
    <property type="entry name" value="ARM-like"/>
</dbReference>
<dbReference type="Pfam" id="PF25780">
    <property type="entry name" value="TPR_IPO5"/>
    <property type="match status" value="1"/>
</dbReference>
<dbReference type="PROSITE" id="PS50166">
    <property type="entry name" value="IMPORTIN_B_NT"/>
    <property type="match status" value="1"/>
</dbReference>
<dbReference type="GeneTree" id="ENSGT00550000075074"/>
<evidence type="ECO:0000256" key="6">
    <source>
        <dbReference type="ARBA" id="ARBA00022927"/>
    </source>
</evidence>
<dbReference type="GO" id="GO:0006606">
    <property type="term" value="P:protein import into nucleus"/>
    <property type="evidence" value="ECO:0007669"/>
    <property type="project" value="Ensembl"/>
</dbReference>
<dbReference type="Pfam" id="PF13513">
    <property type="entry name" value="HEAT_EZ"/>
    <property type="match status" value="2"/>
</dbReference>
<comment type="subcellular location">
    <subcellularLocation>
        <location evidence="2">Cytoplasm</location>
    </subcellularLocation>
    <subcellularLocation>
        <location evidence="1">Nucleus</location>
    </subcellularLocation>
</comment>
<dbReference type="InterPro" id="IPR040122">
    <property type="entry name" value="Importin_beta"/>
</dbReference>
<dbReference type="GO" id="GO:0032991">
    <property type="term" value="C:protein-containing complex"/>
    <property type="evidence" value="ECO:0007669"/>
    <property type="project" value="Ensembl"/>
</dbReference>
<evidence type="ECO:0000259" key="10">
    <source>
        <dbReference type="PROSITE" id="PS50166"/>
    </source>
</evidence>
<dbReference type="GO" id="GO:0005737">
    <property type="term" value="C:cytoplasm"/>
    <property type="evidence" value="ECO:0007669"/>
    <property type="project" value="UniProtKB-SubCell"/>
</dbReference>
<dbReference type="InterPro" id="IPR001494">
    <property type="entry name" value="Importin-beta_N"/>
</dbReference>
<evidence type="ECO:0000256" key="3">
    <source>
        <dbReference type="ARBA" id="ARBA00022448"/>
    </source>
</evidence>
<dbReference type="GO" id="GO:0008139">
    <property type="term" value="F:nuclear localization sequence binding"/>
    <property type="evidence" value="ECO:0007669"/>
    <property type="project" value="Ensembl"/>
</dbReference>
<keyword evidence="6" id="KW-0653">Protein transport</keyword>
<proteinExistence type="predicted"/>
<dbReference type="InParanoid" id="A0A674I963"/>
<evidence type="ECO:0000256" key="2">
    <source>
        <dbReference type="ARBA" id="ARBA00004496"/>
    </source>
</evidence>
<evidence type="ECO:0000256" key="7">
    <source>
        <dbReference type="ARBA" id="ARBA00023242"/>
    </source>
</evidence>
<dbReference type="PANTHER" id="PTHR10527">
    <property type="entry name" value="IMPORTIN BETA"/>
    <property type="match status" value="1"/>
</dbReference>
<evidence type="ECO:0000256" key="1">
    <source>
        <dbReference type="ARBA" id="ARBA00004123"/>
    </source>
</evidence>
<dbReference type="InterPro" id="IPR016024">
    <property type="entry name" value="ARM-type_fold"/>
</dbReference>
<dbReference type="SUPFAM" id="SSF48371">
    <property type="entry name" value="ARM repeat"/>
    <property type="match status" value="2"/>
</dbReference>
<feature type="region of interest" description="Disordered" evidence="9">
    <location>
        <begin position="648"/>
        <end position="671"/>
    </location>
</feature>
<dbReference type="PROSITE" id="PS50077">
    <property type="entry name" value="HEAT_REPEAT"/>
    <property type="match status" value="1"/>
</dbReference>
<feature type="compositionally biased region" description="Acidic residues" evidence="9">
    <location>
        <begin position="318"/>
        <end position="330"/>
    </location>
</feature>
<dbReference type="GO" id="GO:0031267">
    <property type="term" value="F:small GTPase binding"/>
    <property type="evidence" value="ECO:0007669"/>
    <property type="project" value="InterPro"/>
</dbReference>
<keyword evidence="12" id="KW-1185">Reference proteome</keyword>